<keyword evidence="2" id="KW-1185">Reference proteome</keyword>
<accession>A0A941ETA7</accession>
<comment type="caution">
    <text evidence="1">The sequence shown here is derived from an EMBL/GenBank/DDBJ whole genome shotgun (WGS) entry which is preliminary data.</text>
</comment>
<sequence length="386" mass="41778">MNSVSVEIELDPPHGVTGYPIGMPAGELVPDAVARGRVVISDPGLAGALEHMKLDLTVYLERASFATVFALEDGNTLTWLDIHAPRPLPGAEPAADADPVPAAAAAEELKVTWRGIDVFRTPAAELLRRIEAEGHEVDRSAEPERYTVPGLPLRFTRTAGREDVPRDRDGEPRYMQSVLVAGPGYFDELPDIDFDALEPKPLEHRFVISPLDGAGDFPFGAGIDELIDAATPLGHVRIDDPGHRQPDLYTKLFVTRPSFTAILACEDGETLTAAEFWTPEEHDGDRITVELLGIDVFRTPALDVLDHLTGLGHRLDDADPDYPAFPDLGIGFTRTRGHAVPLAVDGRTAFIQAILTAPAGYYDAPLPPSELDGGEPWCSRLTRPAG</sequence>
<organism evidence="1 2">
    <name type="scientific">Actinospica durhamensis</name>
    <dbReference type="NCBI Taxonomy" id="1508375"/>
    <lineage>
        <taxon>Bacteria</taxon>
        <taxon>Bacillati</taxon>
        <taxon>Actinomycetota</taxon>
        <taxon>Actinomycetes</taxon>
        <taxon>Catenulisporales</taxon>
        <taxon>Actinospicaceae</taxon>
        <taxon>Actinospica</taxon>
    </lineage>
</organism>
<dbReference type="AlphaFoldDB" id="A0A941ETA7"/>
<dbReference type="Proteomes" id="UP000675781">
    <property type="component" value="Unassembled WGS sequence"/>
</dbReference>
<reference evidence="1" key="1">
    <citation type="submission" date="2021-04" db="EMBL/GenBank/DDBJ databases">
        <title>Genome based classification of Actinospica acidithermotolerans sp. nov., an actinobacterium isolated from an Indonesian hot spring.</title>
        <authorList>
            <person name="Kusuma A.B."/>
            <person name="Putra K.E."/>
            <person name="Nafisah S."/>
            <person name="Loh J."/>
            <person name="Nouioui I."/>
            <person name="Goodfellow M."/>
        </authorList>
    </citation>
    <scope>NUCLEOTIDE SEQUENCE</scope>
    <source>
        <strain evidence="1">CSCA 57</strain>
    </source>
</reference>
<evidence type="ECO:0000313" key="2">
    <source>
        <dbReference type="Proteomes" id="UP000675781"/>
    </source>
</evidence>
<evidence type="ECO:0000313" key="1">
    <source>
        <dbReference type="EMBL" id="MBR7836813.1"/>
    </source>
</evidence>
<dbReference type="EMBL" id="JAGSOG010000163">
    <property type="protein sequence ID" value="MBR7836813.1"/>
    <property type="molecule type" value="Genomic_DNA"/>
</dbReference>
<proteinExistence type="predicted"/>
<protein>
    <submittedName>
        <fullName evidence="1">Uncharacterized protein</fullName>
    </submittedName>
</protein>
<dbReference type="RefSeq" id="WP_212531286.1">
    <property type="nucleotide sequence ID" value="NZ_JAGSOG010000163.1"/>
</dbReference>
<gene>
    <name evidence="1" type="ORF">KDL01_26265</name>
</gene>
<name>A0A941ETA7_9ACTN</name>